<feature type="transmembrane region" description="Helical" evidence="6">
    <location>
        <begin position="96"/>
        <end position="120"/>
    </location>
</feature>
<protein>
    <submittedName>
        <fullName evidence="8">DUF423 domain-containing protein</fullName>
    </submittedName>
</protein>
<dbReference type="InterPro" id="IPR006696">
    <property type="entry name" value="DUF423"/>
</dbReference>
<dbReference type="PANTHER" id="PTHR43461:SF1">
    <property type="entry name" value="TRANSMEMBRANE PROTEIN 256"/>
    <property type="match status" value="1"/>
</dbReference>
<dbReference type="AlphaFoldDB" id="A0A956NGD2"/>
<feature type="chain" id="PRO_5037740597" evidence="7">
    <location>
        <begin position="22"/>
        <end position="125"/>
    </location>
</feature>
<feature type="transmembrane region" description="Helical" evidence="6">
    <location>
        <begin position="42"/>
        <end position="60"/>
    </location>
</feature>
<reference evidence="8" key="1">
    <citation type="submission" date="2020-04" db="EMBL/GenBank/DDBJ databases">
        <authorList>
            <person name="Zhang T."/>
        </authorList>
    </citation>
    <scope>NUCLEOTIDE SEQUENCE</scope>
    <source>
        <strain evidence="8">HKST-UBA02</strain>
    </source>
</reference>
<evidence type="ECO:0000256" key="5">
    <source>
        <dbReference type="ARBA" id="ARBA00023136"/>
    </source>
</evidence>
<feature type="signal peptide" evidence="7">
    <location>
        <begin position="1"/>
        <end position="21"/>
    </location>
</feature>
<dbReference type="PANTHER" id="PTHR43461">
    <property type="entry name" value="TRANSMEMBRANE PROTEIN 256"/>
    <property type="match status" value="1"/>
</dbReference>
<evidence type="ECO:0000313" key="9">
    <source>
        <dbReference type="Proteomes" id="UP000739538"/>
    </source>
</evidence>
<reference evidence="8" key="2">
    <citation type="journal article" date="2021" name="Microbiome">
        <title>Successional dynamics and alternative stable states in a saline activated sludge microbial community over 9 years.</title>
        <authorList>
            <person name="Wang Y."/>
            <person name="Ye J."/>
            <person name="Ju F."/>
            <person name="Liu L."/>
            <person name="Boyd J.A."/>
            <person name="Deng Y."/>
            <person name="Parks D.H."/>
            <person name="Jiang X."/>
            <person name="Yin X."/>
            <person name="Woodcroft B.J."/>
            <person name="Tyson G.W."/>
            <person name="Hugenholtz P."/>
            <person name="Polz M.F."/>
            <person name="Zhang T."/>
        </authorList>
    </citation>
    <scope>NUCLEOTIDE SEQUENCE</scope>
    <source>
        <strain evidence="8">HKST-UBA02</strain>
    </source>
</reference>
<comment type="caution">
    <text evidence="8">The sequence shown here is derived from an EMBL/GenBank/DDBJ whole genome shotgun (WGS) entry which is preliminary data.</text>
</comment>
<dbReference type="Proteomes" id="UP000739538">
    <property type="component" value="Unassembled WGS sequence"/>
</dbReference>
<comment type="similarity">
    <text evidence="2">Belongs to the UPF0382 family.</text>
</comment>
<dbReference type="Pfam" id="PF04241">
    <property type="entry name" value="DUF423"/>
    <property type="match status" value="1"/>
</dbReference>
<proteinExistence type="inferred from homology"/>
<comment type="subcellular location">
    <subcellularLocation>
        <location evidence="1">Membrane</location>
        <topology evidence="1">Multi-pass membrane protein</topology>
    </subcellularLocation>
</comment>
<organism evidence="8 9">
    <name type="scientific">Eiseniibacteriota bacterium</name>
    <dbReference type="NCBI Taxonomy" id="2212470"/>
    <lineage>
        <taxon>Bacteria</taxon>
        <taxon>Candidatus Eiseniibacteriota</taxon>
    </lineage>
</organism>
<dbReference type="EMBL" id="JAGQHS010000159">
    <property type="protein sequence ID" value="MCA9758307.1"/>
    <property type="molecule type" value="Genomic_DNA"/>
</dbReference>
<evidence type="ECO:0000256" key="6">
    <source>
        <dbReference type="SAM" id="Phobius"/>
    </source>
</evidence>
<feature type="transmembrane region" description="Helical" evidence="6">
    <location>
        <begin position="72"/>
        <end position="90"/>
    </location>
</feature>
<gene>
    <name evidence="8" type="ORF">KDA27_21105</name>
</gene>
<keyword evidence="4 6" id="KW-1133">Transmembrane helix</keyword>
<evidence type="ECO:0000313" key="8">
    <source>
        <dbReference type="EMBL" id="MCA9758307.1"/>
    </source>
</evidence>
<dbReference type="GO" id="GO:0005886">
    <property type="term" value="C:plasma membrane"/>
    <property type="evidence" value="ECO:0007669"/>
    <property type="project" value="TreeGrafter"/>
</dbReference>
<evidence type="ECO:0000256" key="3">
    <source>
        <dbReference type="ARBA" id="ARBA00022692"/>
    </source>
</evidence>
<keyword evidence="3 6" id="KW-0812">Transmembrane</keyword>
<evidence type="ECO:0000256" key="2">
    <source>
        <dbReference type="ARBA" id="ARBA00009694"/>
    </source>
</evidence>
<keyword evidence="7" id="KW-0732">Signal</keyword>
<evidence type="ECO:0000256" key="7">
    <source>
        <dbReference type="SAM" id="SignalP"/>
    </source>
</evidence>
<accession>A0A956NGD2</accession>
<name>A0A956NGD2_UNCEI</name>
<keyword evidence="5 6" id="KW-0472">Membrane</keyword>
<evidence type="ECO:0000256" key="4">
    <source>
        <dbReference type="ARBA" id="ARBA00022989"/>
    </source>
</evidence>
<evidence type="ECO:0000256" key="1">
    <source>
        <dbReference type="ARBA" id="ARBA00004141"/>
    </source>
</evidence>
<sequence>MRRRTVAIGAILGMLAVSAGAFGAHALKAQVTPERLEVFKTAAHYQLIHAVLLVAVGLAGGKLPGRATDIGVLALFGGILVFSGSLYLLVLTDTPMWGAVTPIGGVLFHVGWICIAISALRSRPM</sequence>